<dbReference type="RefSeq" id="XP_002292925.1">
    <property type="nucleotide sequence ID" value="XM_002292889.1"/>
</dbReference>
<evidence type="ECO:0000313" key="4">
    <source>
        <dbReference type="Proteomes" id="UP000001449"/>
    </source>
</evidence>
<keyword evidence="2" id="KW-1133">Transmembrane helix</keyword>
<dbReference type="KEGG" id="tps:THAPSDRAFT_8587"/>
<accession>B8C8U2</accession>
<dbReference type="EMBL" id="CM000646">
    <property type="protein sequence ID" value="EED90121.1"/>
    <property type="molecule type" value="Genomic_DNA"/>
</dbReference>
<feature type="transmembrane region" description="Helical" evidence="2">
    <location>
        <begin position="21"/>
        <end position="43"/>
    </location>
</feature>
<dbReference type="PANTHER" id="PTHR48184:SF1">
    <property type="entry name" value="MEMBRANE-ASSOCIATED PROTEIN"/>
    <property type="match status" value="1"/>
</dbReference>
<feature type="region of interest" description="Disordered" evidence="1">
    <location>
        <begin position="71"/>
        <end position="173"/>
    </location>
</feature>
<reference evidence="3 4" key="1">
    <citation type="journal article" date="2004" name="Science">
        <title>The genome of the diatom Thalassiosira pseudonana: ecology, evolution, and metabolism.</title>
        <authorList>
            <person name="Armbrust E.V."/>
            <person name="Berges J.A."/>
            <person name="Bowler C."/>
            <person name="Green B.R."/>
            <person name="Martinez D."/>
            <person name="Putnam N.H."/>
            <person name="Zhou S."/>
            <person name="Allen A.E."/>
            <person name="Apt K.E."/>
            <person name="Bechner M."/>
            <person name="Brzezinski M.A."/>
            <person name="Chaal B.K."/>
            <person name="Chiovitti A."/>
            <person name="Davis A.K."/>
            <person name="Demarest M.S."/>
            <person name="Detter J.C."/>
            <person name="Glavina T."/>
            <person name="Goodstein D."/>
            <person name="Hadi M.Z."/>
            <person name="Hellsten U."/>
            <person name="Hildebrand M."/>
            <person name="Jenkins B.D."/>
            <person name="Jurka J."/>
            <person name="Kapitonov V.V."/>
            <person name="Kroger N."/>
            <person name="Lau W.W."/>
            <person name="Lane T.W."/>
            <person name="Larimer F.W."/>
            <person name="Lippmeier J.C."/>
            <person name="Lucas S."/>
            <person name="Medina M."/>
            <person name="Montsant A."/>
            <person name="Obornik M."/>
            <person name="Parker M.S."/>
            <person name="Palenik B."/>
            <person name="Pazour G.J."/>
            <person name="Richardson P.M."/>
            <person name="Rynearson T.A."/>
            <person name="Saito M.A."/>
            <person name="Schwartz D.C."/>
            <person name="Thamatrakoln K."/>
            <person name="Valentin K."/>
            <person name="Vardi A."/>
            <person name="Wilkerson F.P."/>
            <person name="Rokhsar D.S."/>
        </authorList>
    </citation>
    <scope>NUCLEOTIDE SEQUENCE [LARGE SCALE GENOMIC DNA]</scope>
    <source>
        <strain evidence="3 4">CCMP1335</strain>
    </source>
</reference>
<protein>
    <submittedName>
        <fullName evidence="3">Uncharacterized protein</fullName>
    </submittedName>
</protein>
<evidence type="ECO:0000256" key="2">
    <source>
        <dbReference type="SAM" id="Phobius"/>
    </source>
</evidence>
<dbReference type="PaxDb" id="35128-Thaps8587"/>
<proteinExistence type="predicted"/>
<dbReference type="OMA" id="ELHRHAN"/>
<evidence type="ECO:0000313" key="3">
    <source>
        <dbReference type="EMBL" id="EED90121.1"/>
    </source>
</evidence>
<dbReference type="PROSITE" id="PS50231">
    <property type="entry name" value="RICIN_B_LECTIN"/>
    <property type="match status" value="1"/>
</dbReference>
<dbReference type="PANTHER" id="PTHR48184">
    <property type="entry name" value="RICIN B-TYPE LECTIN DOMAIN-CONTAINING PROTEIN"/>
    <property type="match status" value="1"/>
</dbReference>
<dbReference type="AlphaFoldDB" id="B8C8U2"/>
<reference evidence="3 4" key="2">
    <citation type="journal article" date="2008" name="Nature">
        <title>The Phaeodactylum genome reveals the evolutionary history of diatom genomes.</title>
        <authorList>
            <person name="Bowler C."/>
            <person name="Allen A.E."/>
            <person name="Badger J.H."/>
            <person name="Grimwood J."/>
            <person name="Jabbari K."/>
            <person name="Kuo A."/>
            <person name="Maheswari U."/>
            <person name="Martens C."/>
            <person name="Maumus F."/>
            <person name="Otillar R.P."/>
            <person name="Rayko E."/>
            <person name="Salamov A."/>
            <person name="Vandepoele K."/>
            <person name="Beszteri B."/>
            <person name="Gruber A."/>
            <person name="Heijde M."/>
            <person name="Katinka M."/>
            <person name="Mock T."/>
            <person name="Valentin K."/>
            <person name="Verret F."/>
            <person name="Berges J.A."/>
            <person name="Brownlee C."/>
            <person name="Cadoret J.P."/>
            <person name="Chiovitti A."/>
            <person name="Choi C.J."/>
            <person name="Coesel S."/>
            <person name="De Martino A."/>
            <person name="Detter J.C."/>
            <person name="Durkin C."/>
            <person name="Falciatore A."/>
            <person name="Fournet J."/>
            <person name="Haruta M."/>
            <person name="Huysman M.J."/>
            <person name="Jenkins B.D."/>
            <person name="Jiroutova K."/>
            <person name="Jorgensen R.E."/>
            <person name="Joubert Y."/>
            <person name="Kaplan A."/>
            <person name="Kroger N."/>
            <person name="Kroth P.G."/>
            <person name="La Roche J."/>
            <person name="Lindquist E."/>
            <person name="Lommer M."/>
            <person name="Martin-Jezequel V."/>
            <person name="Lopez P.J."/>
            <person name="Lucas S."/>
            <person name="Mangogna M."/>
            <person name="McGinnis K."/>
            <person name="Medlin L.K."/>
            <person name="Montsant A."/>
            <person name="Oudot-Le Secq M.P."/>
            <person name="Napoli C."/>
            <person name="Obornik M."/>
            <person name="Parker M.S."/>
            <person name="Petit J.L."/>
            <person name="Porcel B.M."/>
            <person name="Poulsen N."/>
            <person name="Robison M."/>
            <person name="Rychlewski L."/>
            <person name="Rynearson T.A."/>
            <person name="Schmutz J."/>
            <person name="Shapiro H."/>
            <person name="Siaut M."/>
            <person name="Stanley M."/>
            <person name="Sussman M.R."/>
            <person name="Taylor A.R."/>
            <person name="Vardi A."/>
            <person name="von Dassow P."/>
            <person name="Vyverman W."/>
            <person name="Willis A."/>
            <person name="Wyrwicz L.S."/>
            <person name="Rokhsar D.S."/>
            <person name="Weissenbach J."/>
            <person name="Armbrust E.V."/>
            <person name="Green B.R."/>
            <person name="Van de Peer Y."/>
            <person name="Grigoriev I.V."/>
        </authorList>
    </citation>
    <scope>NUCLEOTIDE SEQUENCE [LARGE SCALE GENOMIC DNA]</scope>
    <source>
        <strain evidence="3 4">CCMP1335</strain>
    </source>
</reference>
<evidence type="ECO:0000256" key="1">
    <source>
        <dbReference type="SAM" id="MobiDB-lite"/>
    </source>
</evidence>
<keyword evidence="2" id="KW-0472">Membrane</keyword>
<keyword evidence="4" id="KW-1185">Reference proteome</keyword>
<gene>
    <name evidence="3" type="ORF">THAPSDRAFT_8587</name>
</gene>
<organism evidence="3 4">
    <name type="scientific">Thalassiosira pseudonana</name>
    <name type="common">Marine diatom</name>
    <name type="synonym">Cyclotella nana</name>
    <dbReference type="NCBI Taxonomy" id="35128"/>
    <lineage>
        <taxon>Eukaryota</taxon>
        <taxon>Sar</taxon>
        <taxon>Stramenopiles</taxon>
        <taxon>Ochrophyta</taxon>
        <taxon>Bacillariophyta</taxon>
        <taxon>Coscinodiscophyceae</taxon>
        <taxon>Thalassiosirophycidae</taxon>
        <taxon>Thalassiosirales</taxon>
        <taxon>Thalassiosiraceae</taxon>
        <taxon>Thalassiosira</taxon>
    </lineage>
</organism>
<dbReference type="Proteomes" id="UP000001449">
    <property type="component" value="Chromosome 10"/>
</dbReference>
<name>B8C8U2_THAPS</name>
<dbReference type="InParanoid" id="B8C8U2"/>
<dbReference type="HOGENOM" id="CLU_774999_0_0_1"/>
<keyword evidence="2" id="KW-0812">Transmembrane</keyword>
<sequence>MHIAITDAIASRRRICSTSTTVIGGSLFVTFAALTSLGALAGVELHRHANKAAAKKALDEAADSLTVSKKLENGADGDDGGGAIQRGGSLLLLPLPPTQSPTLQPSSHPSTSVPPSLMSSSKPSEAPSVSPSSHPSVIPSTIPSYSAKPSYHPSALPSALPTPSPLKPTSSPSVSAPIHLYTFRLRLHWKLGYMWQEMPEESWFCLTCATCNDNIFRDHCDFEEKCEEGMMMALTDCEPGKTLRGHKKREANYFGVVEGDTTFEGVQFKLYETDLCLARDGRRNILLRTCNPSSKEQRWLGFQFGQEMELQPLQKLTIGRDQVETCLTQHHHPRKGERVYAEECKKARRTTTNLWMTY</sequence>
<dbReference type="eggNOG" id="ENOG502STBE">
    <property type="taxonomic scope" value="Eukaryota"/>
</dbReference>
<dbReference type="GeneID" id="7450777"/>
<feature type="compositionally biased region" description="Low complexity" evidence="1">
    <location>
        <begin position="100"/>
        <end position="144"/>
    </location>
</feature>